<feature type="non-terminal residue" evidence="3">
    <location>
        <position position="1"/>
    </location>
</feature>
<feature type="compositionally biased region" description="Basic and acidic residues" evidence="1">
    <location>
        <begin position="1"/>
        <end position="15"/>
    </location>
</feature>
<feature type="region of interest" description="Disordered" evidence="1">
    <location>
        <begin position="65"/>
        <end position="89"/>
    </location>
</feature>
<dbReference type="Pfam" id="PF00780">
    <property type="entry name" value="CNH"/>
    <property type="match status" value="1"/>
</dbReference>
<protein>
    <submittedName>
        <fullName evidence="3">3315_t:CDS:1</fullName>
    </submittedName>
</protein>
<proteinExistence type="predicted"/>
<reference evidence="3" key="1">
    <citation type="submission" date="2021-06" db="EMBL/GenBank/DDBJ databases">
        <authorList>
            <person name="Kallberg Y."/>
            <person name="Tangrot J."/>
            <person name="Rosling A."/>
        </authorList>
    </citation>
    <scope>NUCLEOTIDE SEQUENCE</scope>
    <source>
        <strain evidence="3">UK204</strain>
    </source>
</reference>
<gene>
    <name evidence="3" type="ORF">FCALED_LOCUS14325</name>
</gene>
<evidence type="ECO:0000259" key="2">
    <source>
        <dbReference type="Pfam" id="PF00780"/>
    </source>
</evidence>
<sequence length="215" mass="23942">MQNKTELSEPLHDNKNSSLYSNFQRNDSSESLVALPLPSKNQHIGKRIVSRLLIEGENVLSKTQFNARPSSNDDTITRSNTISGRSGLDRESNKLNVTTNLQRSSTIVNYENRKGASANMGEFESKLLGSPNSGSIEKMTCAAMFGKQYLLIGNENGLNVIDFSINSELIKPTPLIRGCSFKKMQILDEYGIMITIAGKKQMIRIYKLDSLLHLI</sequence>
<dbReference type="EMBL" id="CAJVPQ010010034">
    <property type="protein sequence ID" value="CAG8719730.1"/>
    <property type="molecule type" value="Genomic_DNA"/>
</dbReference>
<accession>A0A9N9I510</accession>
<dbReference type="OrthoDB" id="6415790at2759"/>
<feature type="domain" description="CNH" evidence="2">
    <location>
        <begin position="147"/>
        <end position="211"/>
    </location>
</feature>
<dbReference type="InterPro" id="IPR001180">
    <property type="entry name" value="CNH_dom"/>
</dbReference>
<dbReference type="AlphaFoldDB" id="A0A9N9I510"/>
<feature type="compositionally biased region" description="Polar residues" evidence="1">
    <location>
        <begin position="65"/>
        <end position="84"/>
    </location>
</feature>
<keyword evidence="4" id="KW-1185">Reference proteome</keyword>
<evidence type="ECO:0000256" key="1">
    <source>
        <dbReference type="SAM" id="MobiDB-lite"/>
    </source>
</evidence>
<name>A0A9N9I510_9GLOM</name>
<evidence type="ECO:0000313" key="3">
    <source>
        <dbReference type="EMBL" id="CAG8719730.1"/>
    </source>
</evidence>
<dbReference type="Proteomes" id="UP000789570">
    <property type="component" value="Unassembled WGS sequence"/>
</dbReference>
<comment type="caution">
    <text evidence="3">The sequence shown here is derived from an EMBL/GenBank/DDBJ whole genome shotgun (WGS) entry which is preliminary data.</text>
</comment>
<feature type="region of interest" description="Disordered" evidence="1">
    <location>
        <begin position="1"/>
        <end position="23"/>
    </location>
</feature>
<evidence type="ECO:0000313" key="4">
    <source>
        <dbReference type="Proteomes" id="UP000789570"/>
    </source>
</evidence>
<organism evidence="3 4">
    <name type="scientific">Funneliformis caledonium</name>
    <dbReference type="NCBI Taxonomy" id="1117310"/>
    <lineage>
        <taxon>Eukaryota</taxon>
        <taxon>Fungi</taxon>
        <taxon>Fungi incertae sedis</taxon>
        <taxon>Mucoromycota</taxon>
        <taxon>Glomeromycotina</taxon>
        <taxon>Glomeromycetes</taxon>
        <taxon>Glomerales</taxon>
        <taxon>Glomeraceae</taxon>
        <taxon>Funneliformis</taxon>
    </lineage>
</organism>